<gene>
    <name evidence="3" type="ORF">M5D96_003377</name>
</gene>
<reference evidence="3" key="1">
    <citation type="journal article" date="2023" name="Genome Biol. Evol.">
        <title>Long-read-based Genome Assembly of Drosophila gunungcola Reveals Fewer Chemosensory Genes in Flower-breeding Species.</title>
        <authorList>
            <person name="Negi A."/>
            <person name="Liao B.Y."/>
            <person name="Yeh S.D."/>
        </authorList>
    </citation>
    <scope>NUCLEOTIDE SEQUENCE</scope>
    <source>
        <strain evidence="3">Sukarami</strain>
    </source>
</reference>
<comment type="caution">
    <text evidence="3">The sequence shown here is derived from an EMBL/GenBank/DDBJ whole genome shotgun (WGS) entry which is preliminary data.</text>
</comment>
<evidence type="ECO:0000256" key="2">
    <source>
        <dbReference type="SAM" id="SignalP"/>
    </source>
</evidence>
<evidence type="ECO:0000256" key="1">
    <source>
        <dbReference type="SAM" id="MobiDB-lite"/>
    </source>
</evidence>
<feature type="region of interest" description="Disordered" evidence="1">
    <location>
        <begin position="151"/>
        <end position="229"/>
    </location>
</feature>
<feature type="chain" id="PRO_5040303945" evidence="2">
    <location>
        <begin position="30"/>
        <end position="335"/>
    </location>
</feature>
<sequence>MLSTTSSFTAHLLFLFFGGLLLTHHCVQGQASKVSSKLDFDESDGVNNQTVLPGQSGQGQGQGQGQLGGTGMTGSYDPGTGRSLSGQGGGGAGGSSNSGGGTSSGGNRPKIHGVRVTVDTGDGQQQTKESKESVEITDLGKHKKRVGIHTDITFEITSDPDGNETSSAQQQGDKEDASVPIYKGRGGSDPKHKSRKPYDPKSQWNPNFSGEQRGYQGTNRGGYQGSNRGDYYPQYYPESVYTGGSSDAGSIYRSGNGNAETWTHYVPVWTTERVPQEQGQIYRRPSWKPCYCMSSADFRRRRDSKARSEPGDQHKEVINSGVVQVVDGKLERPFS</sequence>
<evidence type="ECO:0000313" key="4">
    <source>
        <dbReference type="Proteomes" id="UP001059596"/>
    </source>
</evidence>
<keyword evidence="2" id="KW-0732">Signal</keyword>
<feature type="region of interest" description="Disordered" evidence="1">
    <location>
        <begin position="299"/>
        <end position="320"/>
    </location>
</feature>
<evidence type="ECO:0000313" key="3">
    <source>
        <dbReference type="EMBL" id="KAI8042077.1"/>
    </source>
</evidence>
<organism evidence="3 4">
    <name type="scientific">Drosophila gunungcola</name>
    <name type="common">fruit fly</name>
    <dbReference type="NCBI Taxonomy" id="103775"/>
    <lineage>
        <taxon>Eukaryota</taxon>
        <taxon>Metazoa</taxon>
        <taxon>Ecdysozoa</taxon>
        <taxon>Arthropoda</taxon>
        <taxon>Hexapoda</taxon>
        <taxon>Insecta</taxon>
        <taxon>Pterygota</taxon>
        <taxon>Neoptera</taxon>
        <taxon>Endopterygota</taxon>
        <taxon>Diptera</taxon>
        <taxon>Brachycera</taxon>
        <taxon>Muscomorpha</taxon>
        <taxon>Ephydroidea</taxon>
        <taxon>Drosophilidae</taxon>
        <taxon>Drosophila</taxon>
        <taxon>Sophophora</taxon>
    </lineage>
</organism>
<feature type="compositionally biased region" description="Basic and acidic residues" evidence="1">
    <location>
        <begin position="186"/>
        <end position="199"/>
    </location>
</feature>
<accession>A0A9Q0BRI3</accession>
<feature type="signal peptide" evidence="2">
    <location>
        <begin position="1"/>
        <end position="29"/>
    </location>
</feature>
<feature type="compositionally biased region" description="Gly residues" evidence="1">
    <location>
        <begin position="56"/>
        <end position="72"/>
    </location>
</feature>
<protein>
    <submittedName>
        <fullName evidence="3">Uncharacterized protein</fullName>
    </submittedName>
</protein>
<feature type="compositionally biased region" description="Basic and acidic residues" evidence="1">
    <location>
        <begin position="299"/>
        <end position="317"/>
    </location>
</feature>
<feature type="compositionally biased region" description="Polar residues" evidence="1">
    <location>
        <begin position="202"/>
        <end position="218"/>
    </location>
</feature>
<name>A0A9Q0BRI3_9MUSC</name>
<feature type="compositionally biased region" description="Basic and acidic residues" evidence="1">
    <location>
        <begin position="128"/>
        <end position="138"/>
    </location>
</feature>
<feature type="compositionally biased region" description="Low complexity" evidence="1">
    <location>
        <begin position="73"/>
        <end position="85"/>
    </location>
</feature>
<dbReference type="Proteomes" id="UP001059596">
    <property type="component" value="Unassembled WGS sequence"/>
</dbReference>
<feature type="region of interest" description="Disordered" evidence="1">
    <location>
        <begin position="39"/>
        <end position="138"/>
    </location>
</feature>
<feature type="compositionally biased region" description="Gly residues" evidence="1">
    <location>
        <begin position="86"/>
        <end position="104"/>
    </location>
</feature>
<proteinExistence type="predicted"/>
<dbReference type="OrthoDB" id="7776691at2759"/>
<keyword evidence="4" id="KW-1185">Reference proteome</keyword>
<dbReference type="EMBL" id="JAMKOV010000002">
    <property type="protein sequence ID" value="KAI8042077.1"/>
    <property type="molecule type" value="Genomic_DNA"/>
</dbReference>
<dbReference type="AlphaFoldDB" id="A0A9Q0BRI3"/>